<organism evidence="1 2">
    <name type="scientific">Actinomadura madurae</name>
    <dbReference type="NCBI Taxonomy" id="1993"/>
    <lineage>
        <taxon>Bacteria</taxon>
        <taxon>Bacillati</taxon>
        <taxon>Actinomycetota</taxon>
        <taxon>Actinomycetes</taxon>
        <taxon>Streptosporangiales</taxon>
        <taxon>Thermomonosporaceae</taxon>
        <taxon>Actinomadura</taxon>
    </lineage>
</organism>
<name>A0A1I5GII4_9ACTN</name>
<dbReference type="EMBL" id="FOVH01000005">
    <property type="protein sequence ID" value="SFO35772.1"/>
    <property type="molecule type" value="Genomic_DNA"/>
</dbReference>
<gene>
    <name evidence="1" type="ORF">SAMN04489713_105224</name>
</gene>
<proteinExistence type="predicted"/>
<dbReference type="AlphaFoldDB" id="A0A1I5GII4"/>
<accession>A0A1I5GII4</accession>
<dbReference type="Proteomes" id="UP000183413">
    <property type="component" value="Unassembled WGS sequence"/>
</dbReference>
<reference evidence="1 2" key="1">
    <citation type="submission" date="2016-10" db="EMBL/GenBank/DDBJ databases">
        <authorList>
            <person name="de Groot N.N."/>
        </authorList>
    </citation>
    <scope>NUCLEOTIDE SEQUENCE [LARGE SCALE GENOMIC DNA]</scope>
    <source>
        <strain evidence="1 2">DSM 43067</strain>
    </source>
</reference>
<sequence>MWWPPPHPACRVPDACGGDAGRTRQEMAEPEVPITTGIRSLVLFALTALAEIDGAQLIW</sequence>
<evidence type="ECO:0000313" key="1">
    <source>
        <dbReference type="EMBL" id="SFO35772.1"/>
    </source>
</evidence>
<evidence type="ECO:0000313" key="2">
    <source>
        <dbReference type="Proteomes" id="UP000183413"/>
    </source>
</evidence>
<keyword evidence="2" id="KW-1185">Reference proteome</keyword>
<dbReference type="InParanoid" id="A0A1I5GII4"/>
<protein>
    <submittedName>
        <fullName evidence="1">Uncharacterized protein</fullName>
    </submittedName>
</protein>